<dbReference type="GO" id="GO:0009423">
    <property type="term" value="P:chorismate biosynthetic process"/>
    <property type="evidence" value="ECO:0007669"/>
    <property type="project" value="UniProtKB-UniPathway"/>
</dbReference>
<dbReference type="InterPro" id="IPR006264">
    <property type="entry name" value="EPSP_synthase"/>
</dbReference>
<dbReference type="AlphaFoldDB" id="A8Z652"/>
<gene>
    <name evidence="10" type="primary">aroA</name>
    <name evidence="10" type="ordered locus">SMGWSS_205</name>
</gene>
<dbReference type="STRING" id="444179.SMGWSS_205"/>
<evidence type="ECO:0000256" key="5">
    <source>
        <dbReference type="ARBA" id="ARBA00022679"/>
    </source>
</evidence>
<evidence type="ECO:0000256" key="4">
    <source>
        <dbReference type="ARBA" id="ARBA00022605"/>
    </source>
</evidence>
<proteinExistence type="inferred from homology"/>
<protein>
    <recommendedName>
        <fullName evidence="3">3-phosphoshikimate 1-carboxyvinyltransferase</fullName>
        <ecNumber evidence="3">2.5.1.19</ecNumber>
    </recommendedName>
    <alternativeName>
        <fullName evidence="7">5-enolpyruvylshikimate-3-phosphate synthase</fullName>
    </alternativeName>
</protein>
<keyword evidence="4" id="KW-0028">Amino-acid biosynthesis</keyword>
<dbReference type="GO" id="GO:0003866">
    <property type="term" value="F:3-phosphoshikimate 1-carboxyvinyltransferase activity"/>
    <property type="evidence" value="ECO:0007669"/>
    <property type="project" value="UniProtKB-EC"/>
</dbReference>
<evidence type="ECO:0000256" key="2">
    <source>
        <dbReference type="ARBA" id="ARBA00009948"/>
    </source>
</evidence>
<comment type="catalytic activity">
    <reaction evidence="8">
        <text>3-phosphoshikimate + phosphoenolpyruvate = 5-O-(1-carboxyvinyl)-3-phosphoshikimate + phosphate</text>
        <dbReference type="Rhea" id="RHEA:21256"/>
        <dbReference type="ChEBI" id="CHEBI:43474"/>
        <dbReference type="ChEBI" id="CHEBI:57701"/>
        <dbReference type="ChEBI" id="CHEBI:58702"/>
        <dbReference type="ChEBI" id="CHEBI:145989"/>
        <dbReference type="EC" id="2.5.1.19"/>
    </reaction>
    <physiologicalReaction direction="left-to-right" evidence="8">
        <dbReference type="Rhea" id="RHEA:21257"/>
    </physiologicalReaction>
</comment>
<dbReference type="EMBL" id="CP000770">
    <property type="protein sequence ID" value="ABS30603.1"/>
    <property type="molecule type" value="Genomic_DNA"/>
</dbReference>
<dbReference type="EC" id="2.5.1.19" evidence="3"/>
<evidence type="ECO:0000256" key="3">
    <source>
        <dbReference type="ARBA" id="ARBA00012450"/>
    </source>
</evidence>
<name>A8Z652_KARMG</name>
<reference evidence="10 11" key="1">
    <citation type="journal article" date="2007" name="Proc. Natl. Acad. Sci. U.S.A.">
        <title>Parallel genomic evolution and metabolic interdependence in an ancient symbiosis.</title>
        <authorList>
            <person name="McCutcheon J.P."/>
            <person name="Moran N.A."/>
        </authorList>
    </citation>
    <scope>NUCLEOTIDE SEQUENCE [LARGE SCALE GENOMIC DNA]</scope>
    <source>
        <strain evidence="10 11">GWSS</strain>
    </source>
</reference>
<dbReference type="UniPathway" id="UPA00053">
    <property type="reaction ID" value="UER00089"/>
</dbReference>
<dbReference type="SUPFAM" id="SSF55205">
    <property type="entry name" value="EPT/RTPC-like"/>
    <property type="match status" value="1"/>
</dbReference>
<dbReference type="KEGG" id="smg:SMGWSS_205"/>
<dbReference type="GO" id="GO:0009073">
    <property type="term" value="P:aromatic amino acid family biosynthetic process"/>
    <property type="evidence" value="ECO:0007669"/>
    <property type="project" value="UniProtKB-KW"/>
</dbReference>
<dbReference type="PANTHER" id="PTHR21090">
    <property type="entry name" value="AROM/DEHYDROQUINATE SYNTHASE"/>
    <property type="match status" value="1"/>
</dbReference>
<comment type="pathway">
    <text evidence="1">Metabolic intermediate biosynthesis; chorismate biosynthesis; chorismate from D-erythrose 4-phosphate and phosphoenolpyruvate: step 6/7.</text>
</comment>
<evidence type="ECO:0000313" key="11">
    <source>
        <dbReference type="Proteomes" id="UP000000781"/>
    </source>
</evidence>
<dbReference type="InterPro" id="IPR036968">
    <property type="entry name" value="Enolpyruvate_Tfrase_sf"/>
</dbReference>
<evidence type="ECO:0000256" key="8">
    <source>
        <dbReference type="ARBA" id="ARBA00044633"/>
    </source>
</evidence>
<feature type="domain" description="Enolpyruvate transferase" evidence="9">
    <location>
        <begin position="62"/>
        <end position="400"/>
    </location>
</feature>
<organism evidence="10 11">
    <name type="scientific">Karelsulcia muelleri (strain GWSS)</name>
    <name type="common">Sulcia muelleri</name>
    <dbReference type="NCBI Taxonomy" id="444179"/>
    <lineage>
        <taxon>Bacteria</taxon>
        <taxon>Pseudomonadati</taxon>
        <taxon>Bacteroidota</taxon>
        <taxon>Flavobacteriia</taxon>
        <taxon>Flavobacteriales</taxon>
        <taxon>Candidatus Karelsulcia</taxon>
    </lineage>
</organism>
<keyword evidence="6" id="KW-0057">Aromatic amino acid biosynthesis</keyword>
<keyword evidence="5 10" id="KW-0808">Transferase</keyword>
<comment type="similarity">
    <text evidence="2">Belongs to the EPSP synthase family.</text>
</comment>
<dbReference type="PANTHER" id="PTHR21090:SF5">
    <property type="entry name" value="PENTAFUNCTIONAL AROM POLYPEPTIDE"/>
    <property type="match status" value="1"/>
</dbReference>
<accession>A8Z652</accession>
<evidence type="ECO:0000256" key="6">
    <source>
        <dbReference type="ARBA" id="ARBA00023141"/>
    </source>
</evidence>
<dbReference type="PIRSF" id="PIRSF000505">
    <property type="entry name" value="EPSPS"/>
    <property type="match status" value="1"/>
</dbReference>
<evidence type="ECO:0000256" key="7">
    <source>
        <dbReference type="ARBA" id="ARBA00030046"/>
    </source>
</evidence>
<evidence type="ECO:0000259" key="9">
    <source>
        <dbReference type="Pfam" id="PF00275"/>
    </source>
</evidence>
<dbReference type="Gene3D" id="3.65.10.10">
    <property type="entry name" value="Enolpyruvate transferase domain"/>
    <property type="match status" value="3"/>
</dbReference>
<dbReference type="InterPro" id="IPR013792">
    <property type="entry name" value="RNA3'P_cycl/enolpyr_Trfase_a/b"/>
</dbReference>
<dbReference type="InterPro" id="IPR023193">
    <property type="entry name" value="EPSP_synthase_CS"/>
</dbReference>
<dbReference type="Proteomes" id="UP000000781">
    <property type="component" value="Chromosome"/>
</dbReference>
<dbReference type="Pfam" id="PF00275">
    <property type="entry name" value="EPSP_synthase"/>
    <property type="match status" value="1"/>
</dbReference>
<dbReference type="HOGENOM" id="CLU_024321_0_0_10"/>
<sequence length="413" mass="47430">MYYIKIYKNNFDINGNVNITGSKSESNRFLILKALYPDIIELENISNSDDTFILKKALFSKKKLINIKHSGTAMRFLTAFFSIKENREVILTGSYRMQERPISVLVETLKKLGGNIFYEKKNGYPPLRIIGKKLLGGEINIDANISSQYISALMLIASKFENGLKIYLSNKITSISYIKMTLKVLKKLGINVLWNKNIIYIKKIKFKKKIKITIESDWSSASYYYSLVALSKTADLNLKFFNKKNIQGDSIISNIYKNFFNVKTLFKNNEINLKKLIDIDLNSIDIDLNSTPDIAQTIVVTCTGLKIKCVLRGLETLKIKETDRLNALKNELSKLGVKSIITNSSIELLNFNEIKKKEIYIYTYDDHRMAMSFSTLGIIYPISILNYNVVSKSYPNFWVDLKSIGFFLKKKKL</sequence>
<dbReference type="PROSITE" id="PS00885">
    <property type="entry name" value="EPSP_SYNTHASE_2"/>
    <property type="match status" value="1"/>
</dbReference>
<evidence type="ECO:0000256" key="1">
    <source>
        <dbReference type="ARBA" id="ARBA00004811"/>
    </source>
</evidence>
<dbReference type="GO" id="GO:0008652">
    <property type="term" value="P:amino acid biosynthetic process"/>
    <property type="evidence" value="ECO:0007669"/>
    <property type="project" value="UniProtKB-KW"/>
</dbReference>
<evidence type="ECO:0000313" key="10">
    <source>
        <dbReference type="EMBL" id="ABS30603.1"/>
    </source>
</evidence>
<dbReference type="InterPro" id="IPR001986">
    <property type="entry name" value="Enolpyruvate_Tfrase_dom"/>
</dbReference>